<comment type="similarity">
    <text evidence="13">Belongs to the ARTD/PARP family.</text>
</comment>
<evidence type="ECO:0000256" key="10">
    <source>
        <dbReference type="ARBA" id="ARBA00023027"/>
    </source>
</evidence>
<evidence type="ECO:0000256" key="2">
    <source>
        <dbReference type="ARBA" id="ARBA00022676"/>
    </source>
</evidence>
<feature type="region of interest" description="Disordered" evidence="16">
    <location>
        <begin position="54"/>
        <end position="126"/>
    </location>
</feature>
<dbReference type="Pfam" id="PF05406">
    <property type="entry name" value="WGR"/>
    <property type="match status" value="1"/>
</dbReference>
<keyword evidence="6" id="KW-0677">Repeat</keyword>
<dbReference type="GO" id="GO:1990404">
    <property type="term" value="F:NAD+-protein mono-ADP-ribosyltransferase activity"/>
    <property type="evidence" value="ECO:0007669"/>
    <property type="project" value="TreeGrafter"/>
</dbReference>
<dbReference type="InterPro" id="IPR012317">
    <property type="entry name" value="Poly(ADP-ribose)pol_cat_dom"/>
</dbReference>
<organism evidence="21 22">
    <name type="scientific">Imshaugia aleurites</name>
    <dbReference type="NCBI Taxonomy" id="172621"/>
    <lineage>
        <taxon>Eukaryota</taxon>
        <taxon>Fungi</taxon>
        <taxon>Dikarya</taxon>
        <taxon>Ascomycota</taxon>
        <taxon>Pezizomycotina</taxon>
        <taxon>Lecanoromycetes</taxon>
        <taxon>OSLEUM clade</taxon>
        <taxon>Lecanoromycetidae</taxon>
        <taxon>Lecanorales</taxon>
        <taxon>Lecanorineae</taxon>
        <taxon>Parmeliaceae</taxon>
        <taxon>Imshaugia</taxon>
    </lineage>
</organism>
<dbReference type="InterPro" id="IPR036616">
    <property type="entry name" value="Poly(ADP-ribose)pol_reg_dom_sf"/>
</dbReference>
<dbReference type="PROSITE" id="PS51059">
    <property type="entry name" value="PARP_CATALYTIC"/>
    <property type="match status" value="1"/>
</dbReference>
<name>A0A8H3INJ9_9LECA</name>
<accession>A0A8H3INJ9</accession>
<dbReference type="EMBL" id="CAJPDT010000040">
    <property type="protein sequence ID" value="CAF9925658.1"/>
    <property type="molecule type" value="Genomic_DNA"/>
</dbReference>
<proteinExistence type="inferred from homology"/>
<keyword evidence="5" id="KW-0479">Metal-binding</keyword>
<evidence type="ECO:0000256" key="9">
    <source>
        <dbReference type="ARBA" id="ARBA00022833"/>
    </source>
</evidence>
<protein>
    <recommendedName>
        <fullName evidence="15">Poly [ADP-ribose] polymerase</fullName>
        <shortName evidence="15">PARP</shortName>
        <ecNumber evidence="15">2.4.2.-</ecNumber>
    </recommendedName>
</protein>
<dbReference type="InterPro" id="IPR050800">
    <property type="entry name" value="ARTD/PARP"/>
</dbReference>
<dbReference type="CDD" id="cd01437">
    <property type="entry name" value="parp_like"/>
    <property type="match status" value="1"/>
</dbReference>
<evidence type="ECO:0000256" key="17">
    <source>
        <dbReference type="SAM" id="SignalP"/>
    </source>
</evidence>
<dbReference type="InterPro" id="IPR036930">
    <property type="entry name" value="WGR_dom_sf"/>
</dbReference>
<dbReference type="PANTHER" id="PTHR10459:SF60">
    <property type="entry name" value="POLY [ADP-RIBOSE] POLYMERASE 2"/>
    <property type="match status" value="1"/>
</dbReference>
<feature type="domain" description="WGR" evidence="20">
    <location>
        <begin position="141"/>
        <end position="240"/>
    </location>
</feature>
<evidence type="ECO:0000259" key="20">
    <source>
        <dbReference type="PROSITE" id="PS51977"/>
    </source>
</evidence>
<evidence type="ECO:0000256" key="5">
    <source>
        <dbReference type="ARBA" id="ARBA00022723"/>
    </source>
</evidence>
<keyword evidence="4" id="KW-0548">Nucleotidyltransferase</keyword>
<feature type="domain" description="PARP alpha-helical" evidence="19">
    <location>
        <begin position="281"/>
        <end position="407"/>
    </location>
</feature>
<dbReference type="GO" id="GO:0016779">
    <property type="term" value="F:nucleotidyltransferase activity"/>
    <property type="evidence" value="ECO:0007669"/>
    <property type="project" value="UniProtKB-KW"/>
</dbReference>
<dbReference type="Pfam" id="PF00644">
    <property type="entry name" value="PARP"/>
    <property type="match status" value="1"/>
</dbReference>
<dbReference type="GO" id="GO:0006302">
    <property type="term" value="P:double-strand break repair"/>
    <property type="evidence" value="ECO:0007669"/>
    <property type="project" value="TreeGrafter"/>
</dbReference>
<evidence type="ECO:0000259" key="18">
    <source>
        <dbReference type="PROSITE" id="PS51059"/>
    </source>
</evidence>
<dbReference type="GO" id="GO:0005730">
    <property type="term" value="C:nucleolus"/>
    <property type="evidence" value="ECO:0007669"/>
    <property type="project" value="TreeGrafter"/>
</dbReference>
<keyword evidence="3 15" id="KW-0808">Transferase</keyword>
<evidence type="ECO:0000256" key="6">
    <source>
        <dbReference type="ARBA" id="ARBA00022737"/>
    </source>
</evidence>
<keyword evidence="12" id="KW-0539">Nucleus</keyword>
<dbReference type="GO" id="GO:0070212">
    <property type="term" value="P:protein poly-ADP-ribosylation"/>
    <property type="evidence" value="ECO:0007669"/>
    <property type="project" value="TreeGrafter"/>
</dbReference>
<keyword evidence="9" id="KW-0862">Zinc</keyword>
<keyword evidence="7" id="KW-0013">ADP-ribosylation</keyword>
<dbReference type="SUPFAM" id="SSF142921">
    <property type="entry name" value="WGR domain-like"/>
    <property type="match status" value="1"/>
</dbReference>
<gene>
    <name evidence="21" type="ORF">IMSHALPRED_006744</name>
</gene>
<keyword evidence="10 15" id="KW-0520">NAD</keyword>
<evidence type="ECO:0000256" key="11">
    <source>
        <dbReference type="ARBA" id="ARBA00023125"/>
    </source>
</evidence>
<keyword evidence="8" id="KW-0863">Zinc-finger</keyword>
<evidence type="ECO:0000256" key="16">
    <source>
        <dbReference type="SAM" id="MobiDB-lite"/>
    </source>
</evidence>
<feature type="signal peptide" evidence="17">
    <location>
        <begin position="1"/>
        <end position="18"/>
    </location>
</feature>
<evidence type="ECO:0000256" key="14">
    <source>
        <dbReference type="ARBA" id="ARBA00033987"/>
    </source>
</evidence>
<evidence type="ECO:0000256" key="4">
    <source>
        <dbReference type="ARBA" id="ARBA00022695"/>
    </source>
</evidence>
<dbReference type="GO" id="GO:0003677">
    <property type="term" value="F:DNA binding"/>
    <property type="evidence" value="ECO:0007669"/>
    <property type="project" value="UniProtKB-KW"/>
</dbReference>
<feature type="chain" id="PRO_5034292669" description="Poly [ADP-ribose] polymerase" evidence="17">
    <location>
        <begin position="19"/>
        <end position="695"/>
    </location>
</feature>
<dbReference type="EC" id="2.4.2.-" evidence="15"/>
<reference evidence="21" key="1">
    <citation type="submission" date="2021-03" db="EMBL/GenBank/DDBJ databases">
        <authorList>
            <person name="Tagirdzhanova G."/>
        </authorList>
    </citation>
    <scope>NUCLEOTIDE SEQUENCE</scope>
</reference>
<dbReference type="InterPro" id="IPR008893">
    <property type="entry name" value="WGR_domain"/>
</dbReference>
<dbReference type="PROSITE" id="PS51060">
    <property type="entry name" value="PARP_ALPHA_HD"/>
    <property type="match status" value="1"/>
</dbReference>
<feature type="compositionally biased region" description="Acidic residues" evidence="16">
    <location>
        <begin position="98"/>
        <end position="109"/>
    </location>
</feature>
<feature type="domain" description="PARP catalytic" evidence="18">
    <location>
        <begin position="455"/>
        <end position="695"/>
    </location>
</feature>
<keyword evidence="2 15" id="KW-0328">Glycosyltransferase</keyword>
<evidence type="ECO:0000313" key="22">
    <source>
        <dbReference type="Proteomes" id="UP000664534"/>
    </source>
</evidence>
<dbReference type="GO" id="GO:0003950">
    <property type="term" value="F:NAD+ poly-ADP-ribosyltransferase activity"/>
    <property type="evidence" value="ECO:0007669"/>
    <property type="project" value="UniProtKB-UniRule"/>
</dbReference>
<dbReference type="SMART" id="SM00773">
    <property type="entry name" value="WGR"/>
    <property type="match status" value="1"/>
</dbReference>
<sequence length="695" mass="76954">MALSSLPCSRFILHSANALVLVSVKVLEARKFPDINIVSFDWLTTSINSQIRSDESQFSFDQRGSDQDDATSSINPKPSKENDSKGKGKKRPRSPTPVEEDSSDIDETGEPSPKKRHKDVQKAKSGSLLIPVDETCPLAGTHRVYIGDDGMIYDAALNQTNAGENNNKFYRVQIVVSGTGDYKTWTRWGRVGELGKGMILGDGSLQSAMATFEKKFKEKAGVTWSDRFDAPKGSRQKGYYTFIERKYEDDSDDDDAEDLPTASISKASDKGTTTGPVKSADSALPKSVQRLMELIFNQQYFADTMKELDYDANKLPLGKLSKRTLERGFEILRDLGELLTDPSVADTKHNMTWLDAIAACSNAFYTVIPHSFGRNRPPVISSDEKLKKEMNLMESLSDMQIASTIMKDTAGDAAVNALDRQFAGLGIQEMTPRKFSLPGFVEDSEVQPEVPGHFTRNLPVDRVPSTNVYLVTIASSEFKLLEEYLIKSHGHTHHLSFKVQDIFRIERKGEEERFQQSPYAKVKGSDRRLLWHGSRVTNYGGILSQGLRIAPPEAPVNGYAFGKGVYLADISSKSANYCQSQASSDTGLLLLCEAELGKPMLELEIGRSDAAELAKQHGCIATWGKGATAPMGWKDAGCVNANLTGVMMPDTTKEPGPAKYASSYLQYNEYIAYDIAQVKLRYLLRVEMTQSRFGY</sequence>
<dbReference type="Proteomes" id="UP000664534">
    <property type="component" value="Unassembled WGS sequence"/>
</dbReference>
<dbReference type="Gene3D" id="3.90.228.10">
    <property type="match status" value="1"/>
</dbReference>
<dbReference type="Gene3D" id="1.20.142.10">
    <property type="entry name" value="Poly(ADP-ribose) polymerase, regulatory domain"/>
    <property type="match status" value="1"/>
</dbReference>
<feature type="region of interest" description="Disordered" evidence="16">
    <location>
        <begin position="250"/>
        <end position="282"/>
    </location>
</feature>
<comment type="catalytic activity">
    <reaction evidence="14">
        <text>NAD(+) + (ADP-D-ribosyl)n-acceptor = nicotinamide + (ADP-D-ribosyl)n+1-acceptor + H(+).</text>
        <dbReference type="EC" id="2.4.2.30"/>
    </reaction>
</comment>
<dbReference type="SUPFAM" id="SSF56399">
    <property type="entry name" value="ADP-ribosylation"/>
    <property type="match status" value="1"/>
</dbReference>
<dbReference type="SUPFAM" id="SSF47587">
    <property type="entry name" value="Domain of poly(ADP-ribose) polymerase"/>
    <property type="match status" value="1"/>
</dbReference>
<comment type="subcellular location">
    <subcellularLocation>
        <location evidence="1">Nucleus</location>
    </subcellularLocation>
</comment>
<keyword evidence="11" id="KW-0238">DNA-binding</keyword>
<evidence type="ECO:0000256" key="8">
    <source>
        <dbReference type="ARBA" id="ARBA00022771"/>
    </source>
</evidence>
<evidence type="ECO:0000256" key="3">
    <source>
        <dbReference type="ARBA" id="ARBA00022679"/>
    </source>
</evidence>
<dbReference type="AlphaFoldDB" id="A0A8H3INJ9"/>
<feature type="compositionally biased region" description="Polar residues" evidence="16">
    <location>
        <begin position="262"/>
        <end position="276"/>
    </location>
</feature>
<dbReference type="PANTHER" id="PTHR10459">
    <property type="entry name" value="DNA LIGASE"/>
    <property type="match status" value="1"/>
</dbReference>
<dbReference type="InterPro" id="IPR004102">
    <property type="entry name" value="Poly(ADP-ribose)pol_reg_dom"/>
</dbReference>
<dbReference type="Pfam" id="PF02877">
    <property type="entry name" value="PARP_reg"/>
    <property type="match status" value="1"/>
</dbReference>
<dbReference type="CDD" id="cd07997">
    <property type="entry name" value="WGR_PARP"/>
    <property type="match status" value="1"/>
</dbReference>
<evidence type="ECO:0000259" key="19">
    <source>
        <dbReference type="PROSITE" id="PS51060"/>
    </source>
</evidence>
<evidence type="ECO:0000256" key="1">
    <source>
        <dbReference type="ARBA" id="ARBA00004123"/>
    </source>
</evidence>
<dbReference type="GO" id="GO:0008270">
    <property type="term" value="F:zinc ion binding"/>
    <property type="evidence" value="ECO:0007669"/>
    <property type="project" value="UniProtKB-KW"/>
</dbReference>
<evidence type="ECO:0000313" key="21">
    <source>
        <dbReference type="EMBL" id="CAF9925658.1"/>
    </source>
</evidence>
<comment type="caution">
    <text evidence="21">The sequence shown here is derived from an EMBL/GenBank/DDBJ whole genome shotgun (WGS) entry which is preliminary data.</text>
</comment>
<evidence type="ECO:0000256" key="15">
    <source>
        <dbReference type="RuleBase" id="RU362114"/>
    </source>
</evidence>
<keyword evidence="17" id="KW-0732">Signal</keyword>
<keyword evidence="22" id="KW-1185">Reference proteome</keyword>
<evidence type="ECO:0000256" key="7">
    <source>
        <dbReference type="ARBA" id="ARBA00022765"/>
    </source>
</evidence>
<evidence type="ECO:0000256" key="13">
    <source>
        <dbReference type="ARBA" id="ARBA00024347"/>
    </source>
</evidence>
<evidence type="ECO:0000256" key="12">
    <source>
        <dbReference type="ARBA" id="ARBA00023242"/>
    </source>
</evidence>
<dbReference type="PROSITE" id="PS51977">
    <property type="entry name" value="WGR"/>
    <property type="match status" value="1"/>
</dbReference>
<dbReference type="FunFam" id="1.20.142.10:FF:000002">
    <property type="entry name" value="Poly [ADP-ribose] polymerase"/>
    <property type="match status" value="1"/>
</dbReference>
<dbReference type="OrthoDB" id="2017365at2759"/>